<organism evidence="2">
    <name type="scientific">uncultured bacterium</name>
    <name type="common">gcode 4</name>
    <dbReference type="NCBI Taxonomy" id="1234023"/>
    <lineage>
        <taxon>Bacteria</taxon>
        <taxon>environmental samples</taxon>
    </lineage>
</organism>
<accession>K1Z447</accession>
<gene>
    <name evidence="2" type="ORF">ACD_71C00179G0007</name>
</gene>
<evidence type="ECO:0000313" key="2">
    <source>
        <dbReference type="EMBL" id="EKD44312.1"/>
    </source>
</evidence>
<feature type="domain" description="Uracil-DNA glycosylase-like" evidence="1">
    <location>
        <begin position="43"/>
        <end position="190"/>
    </location>
</feature>
<dbReference type="InterPro" id="IPR005122">
    <property type="entry name" value="Uracil-DNA_glycosylase-like"/>
</dbReference>
<dbReference type="Gene3D" id="3.40.470.10">
    <property type="entry name" value="Uracil-DNA glycosylase-like domain"/>
    <property type="match status" value="1"/>
</dbReference>
<dbReference type="InterPro" id="IPR036895">
    <property type="entry name" value="Uracil-DNA_glycosylase-like_sf"/>
</dbReference>
<dbReference type="CDD" id="cd10035">
    <property type="entry name" value="UDG_like"/>
    <property type="match status" value="1"/>
</dbReference>
<evidence type="ECO:0000259" key="1">
    <source>
        <dbReference type="Pfam" id="PF03167"/>
    </source>
</evidence>
<dbReference type="AlphaFoldDB" id="K1Z447"/>
<dbReference type="EMBL" id="AMFJ01028910">
    <property type="protein sequence ID" value="EKD44312.1"/>
    <property type="molecule type" value="Genomic_DNA"/>
</dbReference>
<proteinExistence type="predicted"/>
<sequence>MDKESLYKNAIKAGRTLKNLENLRIEMTNWWIKDVPKYDPSDGWENAEFLFLLEAPGRMSANRNGSWFISRDNNDPTAKNCSTFHQETWIPREKTLNWNIVPWYIGSIDQKKIRHPAKIDIEEGYWFLIRLIELLPKLKAIVLQWKSAQKIQKRLEDYFLTNKKNILILICPHPSNQSINRYPQNRKHIMRTFLDVKKLIEW</sequence>
<name>K1Z447_9BACT</name>
<dbReference type="Pfam" id="PF03167">
    <property type="entry name" value="UDG"/>
    <property type="match status" value="1"/>
</dbReference>
<comment type="caution">
    <text evidence="2">The sequence shown here is derived from an EMBL/GenBank/DDBJ whole genome shotgun (WGS) entry which is preliminary data.</text>
</comment>
<reference evidence="2" key="1">
    <citation type="journal article" date="2012" name="Science">
        <title>Fermentation, hydrogen, and sulfur metabolism in multiple uncultivated bacterial phyla.</title>
        <authorList>
            <person name="Wrighton K.C."/>
            <person name="Thomas B.C."/>
            <person name="Sharon I."/>
            <person name="Miller C.S."/>
            <person name="Castelle C.J."/>
            <person name="VerBerkmoes N.C."/>
            <person name="Wilkins M.J."/>
            <person name="Hettich R.L."/>
            <person name="Lipton M.S."/>
            <person name="Williams K.H."/>
            <person name="Long P.E."/>
            <person name="Banfield J.F."/>
        </authorList>
    </citation>
    <scope>NUCLEOTIDE SEQUENCE [LARGE SCALE GENOMIC DNA]</scope>
</reference>
<dbReference type="SUPFAM" id="SSF52141">
    <property type="entry name" value="Uracil-DNA glycosylase-like"/>
    <property type="match status" value="1"/>
</dbReference>
<protein>
    <recommendedName>
        <fullName evidence="1">Uracil-DNA glycosylase-like domain-containing protein</fullName>
    </recommendedName>
</protein>